<keyword evidence="2" id="KW-1185">Reference proteome</keyword>
<dbReference type="STRING" id="76595.SAMN05660313_01578"/>
<dbReference type="RefSeq" id="WP_072303239.1">
    <property type="nucleotide sequence ID" value="NZ_FPIY01000002.1"/>
</dbReference>
<dbReference type="EMBL" id="FPIY01000002">
    <property type="protein sequence ID" value="SFW42024.1"/>
    <property type="molecule type" value="Genomic_DNA"/>
</dbReference>
<sequence>MPQLTLQLKRLGKKKVKQIPLTLETTPKNLQELLVGCVKNQVEAFNKKRIEVNVVGFLSPAEIQDQAQRGKVDFGDLANKDLAVEQEAIDNVILAFKDGLFVVFVDGDEVTTLETPLVLTEESVIAFIRMTFLVGTYW</sequence>
<accession>A0A1K1P2M4</accession>
<dbReference type="AlphaFoldDB" id="A0A1K1P2M4"/>
<gene>
    <name evidence="1" type="ORF">SAMN05660313_01578</name>
</gene>
<reference evidence="2" key="1">
    <citation type="submission" date="2016-11" db="EMBL/GenBank/DDBJ databases">
        <authorList>
            <person name="Varghese N."/>
            <person name="Submissions S."/>
        </authorList>
    </citation>
    <scope>NUCLEOTIDE SEQUENCE [LARGE SCALE GENOMIC DNA]</scope>
    <source>
        <strain evidence="2">DSM 24786</strain>
    </source>
</reference>
<proteinExistence type="predicted"/>
<evidence type="ECO:0000313" key="1">
    <source>
        <dbReference type="EMBL" id="SFW42024.1"/>
    </source>
</evidence>
<dbReference type="Proteomes" id="UP000183257">
    <property type="component" value="Unassembled WGS sequence"/>
</dbReference>
<evidence type="ECO:0000313" key="2">
    <source>
        <dbReference type="Proteomes" id="UP000183257"/>
    </source>
</evidence>
<dbReference type="OrthoDB" id="9808343at2"/>
<organism evidence="1 2">
    <name type="scientific">Cellulophaga fucicola</name>
    <dbReference type="NCBI Taxonomy" id="76595"/>
    <lineage>
        <taxon>Bacteria</taxon>
        <taxon>Pseudomonadati</taxon>
        <taxon>Bacteroidota</taxon>
        <taxon>Flavobacteriia</taxon>
        <taxon>Flavobacteriales</taxon>
        <taxon>Flavobacteriaceae</taxon>
        <taxon>Cellulophaga</taxon>
    </lineage>
</organism>
<name>A0A1K1P2M4_9FLAO</name>
<protein>
    <submittedName>
        <fullName evidence="1">Uncharacterized protein</fullName>
    </submittedName>
</protein>